<evidence type="ECO:0000313" key="1">
    <source>
        <dbReference type="EMBL" id="ALC43264.1"/>
    </source>
</evidence>
<name>A0A0M4EHQ3_DROBS</name>
<keyword evidence="2" id="KW-1185">Reference proteome</keyword>
<accession>A0A0M4EHQ3</accession>
<dbReference type="OrthoDB" id="7930815at2759"/>
<dbReference type="AlphaFoldDB" id="A0A0M4EHQ3"/>
<reference evidence="1 2" key="1">
    <citation type="submission" date="2015-08" db="EMBL/GenBank/DDBJ databases">
        <title>Ancestral chromatin configuration constrains chromatin evolution on differentiating sex chromosomes in Drosophila.</title>
        <authorList>
            <person name="Zhou Q."/>
            <person name="Bachtrog D."/>
        </authorList>
    </citation>
    <scope>NUCLEOTIDE SEQUENCE [LARGE SCALE GENOMIC DNA]</scope>
    <source>
        <tissue evidence="1">Whole larvae</tissue>
    </source>
</reference>
<evidence type="ECO:0000313" key="2">
    <source>
        <dbReference type="Proteomes" id="UP000494163"/>
    </source>
</evidence>
<organism evidence="1 2">
    <name type="scientific">Drosophila busckii</name>
    <name type="common">Fruit fly</name>
    <dbReference type="NCBI Taxonomy" id="30019"/>
    <lineage>
        <taxon>Eukaryota</taxon>
        <taxon>Metazoa</taxon>
        <taxon>Ecdysozoa</taxon>
        <taxon>Arthropoda</taxon>
        <taxon>Hexapoda</taxon>
        <taxon>Insecta</taxon>
        <taxon>Pterygota</taxon>
        <taxon>Neoptera</taxon>
        <taxon>Endopterygota</taxon>
        <taxon>Diptera</taxon>
        <taxon>Brachycera</taxon>
        <taxon>Muscomorpha</taxon>
        <taxon>Ephydroidea</taxon>
        <taxon>Drosophilidae</taxon>
        <taxon>Drosophila</taxon>
    </lineage>
</organism>
<dbReference type="OMA" id="SHINQWL"/>
<protein>
    <submittedName>
        <fullName evidence="1">CG6685</fullName>
    </submittedName>
</protein>
<gene>
    <name evidence="1" type="ORF">Dbus_chr3Lg430</name>
</gene>
<dbReference type="Proteomes" id="UP000494163">
    <property type="component" value="Chromosome 3L"/>
</dbReference>
<proteinExistence type="predicted"/>
<dbReference type="EMBL" id="CP012525">
    <property type="protein sequence ID" value="ALC43264.1"/>
    <property type="molecule type" value="Genomic_DNA"/>
</dbReference>
<sequence>MEDDTETDSKTNIKKADTVSIHTKRTVLAYLKEHGCTSATLEATARARRQDPKEVIDYVCRSYEQAEQRVNEECETDSFVSIIQWLQLMKKAKLPERCHYEQAYALNAIVHHEAHPEPAELGGINMREAYSFLENALTGHPQKKLDAATSRFLLHEFELLIDEANNEESEDEARKMAEKLIDREHYDYAERPDKASFDPFLLDD</sequence>